<evidence type="ECO:0000313" key="3">
    <source>
        <dbReference type="Proteomes" id="UP000318186"/>
    </source>
</evidence>
<comment type="caution">
    <text evidence="2">The sequence shown here is derived from an EMBL/GenBank/DDBJ whole genome shotgun (WGS) entry which is preliminary data.</text>
</comment>
<reference evidence="2 3" key="1">
    <citation type="submission" date="2019-06" db="EMBL/GenBank/DDBJ databases">
        <title>Sequencing the genomes of 1000 actinobacteria strains.</title>
        <authorList>
            <person name="Klenk H.-P."/>
        </authorList>
    </citation>
    <scope>NUCLEOTIDE SEQUENCE [LARGE SCALE GENOMIC DNA]</scope>
    <source>
        <strain evidence="2 3">DSM 42059</strain>
    </source>
</reference>
<gene>
    <name evidence="2" type="ORF">FHX80_114889</name>
</gene>
<name>A0A561V450_9ACTN</name>
<accession>A0A561V450</accession>
<feature type="compositionally biased region" description="Gly residues" evidence="1">
    <location>
        <begin position="82"/>
        <end position="91"/>
    </location>
</feature>
<sequence>MRLMAALKWLARVFAVEYSVVLRCRGNHVRAYSSIACCPSSRRASATEGAVFFRPAYNSVSLSTAASWVRYPVSSRELGPVGLGVRPGPGGDCLRRQQDGGQGAYGRRRGDHPRAGMPG</sequence>
<dbReference type="Proteomes" id="UP000318186">
    <property type="component" value="Unassembled WGS sequence"/>
</dbReference>
<dbReference type="EMBL" id="VIWW01000001">
    <property type="protein sequence ID" value="TWG06394.1"/>
    <property type="molecule type" value="Genomic_DNA"/>
</dbReference>
<dbReference type="AlphaFoldDB" id="A0A561V450"/>
<proteinExistence type="predicted"/>
<organism evidence="2 3">
    <name type="scientific">Streptomyces brevispora</name>
    <dbReference type="NCBI Taxonomy" id="887462"/>
    <lineage>
        <taxon>Bacteria</taxon>
        <taxon>Bacillati</taxon>
        <taxon>Actinomycetota</taxon>
        <taxon>Actinomycetes</taxon>
        <taxon>Kitasatosporales</taxon>
        <taxon>Streptomycetaceae</taxon>
        <taxon>Streptomyces</taxon>
    </lineage>
</organism>
<protein>
    <submittedName>
        <fullName evidence="2">Uncharacterized protein</fullName>
    </submittedName>
</protein>
<feature type="region of interest" description="Disordered" evidence="1">
    <location>
        <begin position="82"/>
        <end position="119"/>
    </location>
</feature>
<evidence type="ECO:0000256" key="1">
    <source>
        <dbReference type="SAM" id="MobiDB-lite"/>
    </source>
</evidence>
<evidence type="ECO:0000313" key="2">
    <source>
        <dbReference type="EMBL" id="TWG06394.1"/>
    </source>
</evidence>